<evidence type="ECO:0000256" key="5">
    <source>
        <dbReference type="SAM" id="MobiDB-lite"/>
    </source>
</evidence>
<sequence>MKEEPPLNAKCKDKFLVQSTIITPEKEAMPLSELWNNVDGEDSKVHQQKIRVVYLPPVGEELPEEDEHPSSILDTSAMYATVRQEPANGHPDLPQEARAPLERAFSPAAGDYDVPPETREPDDNIVHPAAVAAAPAVAAQPSLSVQPAPSMSHMEDELRAQLAAAQAEINRLRNLLESIPEPGAEDSGVRRRPVRSDKSDSFTVVSDRTDDHSDLGTMIDSGSSSMHQDGISPQMVGVIAFVVFVLTYVFF</sequence>
<proteinExistence type="predicted"/>
<dbReference type="EMBL" id="LNZH02000167">
    <property type="protein sequence ID" value="OCB88919.1"/>
    <property type="molecule type" value="Genomic_DNA"/>
</dbReference>
<keyword evidence="8" id="KW-1185">Reference proteome</keyword>
<keyword evidence="2 6" id="KW-0812">Transmembrane</keyword>
<dbReference type="GO" id="GO:0005789">
    <property type="term" value="C:endoplasmic reticulum membrane"/>
    <property type="evidence" value="ECO:0007669"/>
    <property type="project" value="InterPro"/>
</dbReference>
<evidence type="ECO:0000256" key="1">
    <source>
        <dbReference type="ARBA" id="ARBA00004211"/>
    </source>
</evidence>
<evidence type="ECO:0000256" key="4">
    <source>
        <dbReference type="ARBA" id="ARBA00023136"/>
    </source>
</evidence>
<dbReference type="PANTHER" id="PTHR10809">
    <property type="entry name" value="VESICLE-ASSOCIATED MEMBRANE PROTEIN-ASSOCIATED PROTEIN"/>
    <property type="match status" value="1"/>
</dbReference>
<accession>A0A9Q5HZU0</accession>
<dbReference type="AlphaFoldDB" id="A0A9Q5HZU0"/>
<feature type="transmembrane region" description="Helical" evidence="6">
    <location>
        <begin position="231"/>
        <end position="250"/>
    </location>
</feature>
<keyword evidence="3 6" id="KW-1133">Transmembrane helix</keyword>
<protein>
    <submittedName>
        <fullName evidence="7">VAMP-associated protein</fullName>
    </submittedName>
</protein>
<feature type="region of interest" description="Disordered" evidence="5">
    <location>
        <begin position="178"/>
        <end position="227"/>
    </location>
</feature>
<dbReference type="InterPro" id="IPR008962">
    <property type="entry name" value="PapD-like_sf"/>
</dbReference>
<evidence type="ECO:0000313" key="7">
    <source>
        <dbReference type="EMBL" id="OCB88919.1"/>
    </source>
</evidence>
<organism evidence="7 8">
    <name type="scientific">Sanghuangporus baumii</name>
    <name type="common">Phellinus baumii</name>
    <dbReference type="NCBI Taxonomy" id="108892"/>
    <lineage>
        <taxon>Eukaryota</taxon>
        <taxon>Fungi</taxon>
        <taxon>Dikarya</taxon>
        <taxon>Basidiomycota</taxon>
        <taxon>Agaricomycotina</taxon>
        <taxon>Agaricomycetes</taxon>
        <taxon>Hymenochaetales</taxon>
        <taxon>Hymenochaetaceae</taxon>
        <taxon>Sanghuangporus</taxon>
    </lineage>
</organism>
<dbReference type="InterPro" id="IPR013783">
    <property type="entry name" value="Ig-like_fold"/>
</dbReference>
<dbReference type="InterPro" id="IPR016763">
    <property type="entry name" value="VAP"/>
</dbReference>
<dbReference type="GO" id="GO:0033149">
    <property type="term" value="F:FFAT motif binding"/>
    <property type="evidence" value="ECO:0007669"/>
    <property type="project" value="TreeGrafter"/>
</dbReference>
<evidence type="ECO:0000256" key="2">
    <source>
        <dbReference type="ARBA" id="ARBA00022692"/>
    </source>
</evidence>
<dbReference type="GO" id="GO:0061817">
    <property type="term" value="P:endoplasmic reticulum-plasma membrane tethering"/>
    <property type="evidence" value="ECO:0007669"/>
    <property type="project" value="TreeGrafter"/>
</dbReference>
<dbReference type="GO" id="GO:0005886">
    <property type="term" value="C:plasma membrane"/>
    <property type="evidence" value="ECO:0007669"/>
    <property type="project" value="TreeGrafter"/>
</dbReference>
<dbReference type="Proteomes" id="UP000757232">
    <property type="component" value="Unassembled WGS sequence"/>
</dbReference>
<comment type="subcellular location">
    <subcellularLocation>
        <location evidence="1">Membrane</location>
        <topology evidence="1">Single-pass type IV membrane protein</topology>
    </subcellularLocation>
</comment>
<reference evidence="7" key="1">
    <citation type="submission" date="2016-06" db="EMBL/GenBank/DDBJ databases">
        <title>Draft Genome sequence of the fungus Inonotus baumii.</title>
        <authorList>
            <person name="Zhu H."/>
            <person name="Lin W."/>
        </authorList>
    </citation>
    <scope>NUCLEOTIDE SEQUENCE</scope>
    <source>
        <strain evidence="7">821</strain>
    </source>
</reference>
<evidence type="ECO:0000256" key="6">
    <source>
        <dbReference type="SAM" id="Phobius"/>
    </source>
</evidence>
<evidence type="ECO:0000313" key="8">
    <source>
        <dbReference type="Proteomes" id="UP000757232"/>
    </source>
</evidence>
<dbReference type="PANTHER" id="PTHR10809:SF6">
    <property type="entry name" value="AT11025P-RELATED"/>
    <property type="match status" value="1"/>
</dbReference>
<keyword evidence="4 6" id="KW-0472">Membrane</keyword>
<dbReference type="OrthoDB" id="264603at2759"/>
<comment type="caution">
    <text evidence="7">The sequence shown here is derived from an EMBL/GenBank/DDBJ whole genome shotgun (WGS) entry which is preliminary data.</text>
</comment>
<name>A0A9Q5HZU0_SANBA</name>
<gene>
    <name evidence="7" type="ORF">A7U60_g3874</name>
</gene>
<dbReference type="Gene3D" id="2.60.40.10">
    <property type="entry name" value="Immunoglobulins"/>
    <property type="match status" value="1"/>
</dbReference>
<dbReference type="GO" id="GO:0090158">
    <property type="term" value="P:endoplasmic reticulum membrane organization"/>
    <property type="evidence" value="ECO:0007669"/>
    <property type="project" value="TreeGrafter"/>
</dbReference>
<evidence type="ECO:0000256" key="3">
    <source>
        <dbReference type="ARBA" id="ARBA00022989"/>
    </source>
</evidence>
<dbReference type="SUPFAM" id="SSF49354">
    <property type="entry name" value="PapD-like"/>
    <property type="match status" value="1"/>
</dbReference>